<dbReference type="RefSeq" id="YP_009800640.1">
    <property type="nucleotide sequence ID" value="NC_047956.1"/>
</dbReference>
<keyword evidence="2" id="KW-1185">Reference proteome</keyword>
<protein>
    <submittedName>
        <fullName evidence="1">Uncharacterized protein</fullName>
    </submittedName>
</protein>
<evidence type="ECO:0000313" key="1">
    <source>
        <dbReference type="EMBL" id="AWD90722.1"/>
    </source>
</evidence>
<dbReference type="KEGG" id="vg:54991141"/>
<reference evidence="1 2" key="1">
    <citation type="submission" date="2018-03" db="EMBL/GenBank/DDBJ databases">
        <title>Phage therapy in agriculture - a green tech approach to combat plant pathogenic bacteria.</title>
        <authorList>
            <person name="Carstens A.B."/>
            <person name="Djurhuus A.M."/>
            <person name="Hansen L.H."/>
        </authorList>
    </citation>
    <scope>NUCLEOTIDE SEQUENCE [LARGE SCALE GENOMIC DNA]</scope>
</reference>
<proteinExistence type="predicted"/>
<evidence type="ECO:0000313" key="2">
    <source>
        <dbReference type="Proteomes" id="UP000247252"/>
    </source>
</evidence>
<dbReference type="GeneID" id="54991141"/>
<name>A0A2S1GMV0_9CAUD</name>
<organism evidence="1 2">
    <name type="scientific">Pseudomonas phage Achelous</name>
    <dbReference type="NCBI Taxonomy" id="2163982"/>
    <lineage>
        <taxon>Viruses</taxon>
        <taxon>Duplodnaviria</taxon>
        <taxon>Heunggongvirae</taxon>
        <taxon>Uroviricota</taxon>
        <taxon>Caudoviricetes</taxon>
        <taxon>Autographivirales</taxon>
        <taxon>Autosignataviridae</taxon>
        <taxon>Colwellvirinae</taxon>
        <taxon>Nerthusvirus</taxon>
        <taxon>Nerthusvirus achelous</taxon>
        <taxon>Uliginvirus achelous</taxon>
    </lineage>
</organism>
<accession>A0A2S1GMV0</accession>
<sequence>MFMAPFQVVTSESTDTIGSFNLMEFIAIQLPTTAGILPGQTVWKWPSAADPNIMWIPQGGSDPLYAPNGNSVIFTAGKNLVMANRADWTAGVFGFYFNVRCSQALVDNQSMVVHRCLHSASPFETLKLELVKNADTLQRAFYRLTATQANGTQVQVYNQTEIAVGPLYNVYIEWDGTNINLTVGLVNASAPCSALMVHDGIQTLAFNGVNSDNDFIGRLAEVTRYAGTRNP</sequence>
<dbReference type="EMBL" id="MH113814">
    <property type="protein sequence ID" value="AWD90722.1"/>
    <property type="molecule type" value="Genomic_DNA"/>
</dbReference>
<dbReference type="Proteomes" id="UP000247252">
    <property type="component" value="Segment"/>
</dbReference>